<dbReference type="PIRSF" id="PIRSF017393">
    <property type="entry name" value="MTase_SAV2177"/>
    <property type="match status" value="1"/>
</dbReference>
<evidence type="ECO:0000313" key="1">
    <source>
        <dbReference type="EMBL" id="MBP2475737.1"/>
    </source>
</evidence>
<comment type="caution">
    <text evidence="1">The sequence shown here is derived from an EMBL/GenBank/DDBJ whole genome shotgun (WGS) entry which is preliminary data.</text>
</comment>
<name>A0ABS5AHA3_9PSEU</name>
<proteinExistence type="predicted"/>
<evidence type="ECO:0000313" key="2">
    <source>
        <dbReference type="Proteomes" id="UP001519363"/>
    </source>
</evidence>
<dbReference type="Pfam" id="PF04672">
    <property type="entry name" value="Methyltransf_19"/>
    <property type="match status" value="1"/>
</dbReference>
<dbReference type="Gene3D" id="3.40.50.150">
    <property type="entry name" value="Vaccinia Virus protein VP39"/>
    <property type="match status" value="1"/>
</dbReference>
<dbReference type="InterPro" id="IPR029063">
    <property type="entry name" value="SAM-dependent_MTases_sf"/>
</dbReference>
<dbReference type="RefSeq" id="WP_086781323.1">
    <property type="nucleotide sequence ID" value="NZ_JAGIOO010000001.1"/>
</dbReference>
<protein>
    <recommendedName>
        <fullName evidence="3">S-adenosyl methyltransferase</fullName>
    </recommendedName>
</protein>
<gene>
    <name evidence="1" type="ORF">JOF53_004609</name>
</gene>
<dbReference type="EMBL" id="JAGIOO010000001">
    <property type="protein sequence ID" value="MBP2475737.1"/>
    <property type="molecule type" value="Genomic_DNA"/>
</dbReference>
<dbReference type="Proteomes" id="UP001519363">
    <property type="component" value="Unassembled WGS sequence"/>
</dbReference>
<dbReference type="SUPFAM" id="SSF53335">
    <property type="entry name" value="S-adenosyl-L-methionine-dependent methyltransferases"/>
    <property type="match status" value="1"/>
</dbReference>
<keyword evidence="2" id="KW-1185">Reference proteome</keyword>
<sequence length="271" mass="29720">MAQTQDWIPVGVDTTVPSSARIYDYILGGNHNFAVDRDTAETLKHITPNLRAVARLNRAFLGRVIRYLMAQGVRQFLDIGSGIPTVGNVHEIAHRVDPRCRVVYVDRDPVAVAHSELMLMSTSGTGVVHADMRDLDAIVSSAPVRQLIDFDEPVGLLFMLMLHWLPDEAGPAELVRGYRDLLAPGSYLALSHATDDQQKEDLDELSGAIRASRSADQVTPRTYDEIKAMFGDFELVEPGVVGCANWRADGPGDIADADSNTYMYVGVARKA</sequence>
<organism evidence="1 2">
    <name type="scientific">Crossiella equi</name>
    <dbReference type="NCBI Taxonomy" id="130796"/>
    <lineage>
        <taxon>Bacteria</taxon>
        <taxon>Bacillati</taxon>
        <taxon>Actinomycetota</taxon>
        <taxon>Actinomycetes</taxon>
        <taxon>Pseudonocardiales</taxon>
        <taxon>Pseudonocardiaceae</taxon>
        <taxon>Crossiella</taxon>
    </lineage>
</organism>
<evidence type="ECO:0008006" key="3">
    <source>
        <dbReference type="Google" id="ProtNLM"/>
    </source>
</evidence>
<accession>A0ABS5AHA3</accession>
<reference evidence="1 2" key="1">
    <citation type="submission" date="2021-03" db="EMBL/GenBank/DDBJ databases">
        <title>Sequencing the genomes of 1000 actinobacteria strains.</title>
        <authorList>
            <person name="Klenk H.-P."/>
        </authorList>
    </citation>
    <scope>NUCLEOTIDE SEQUENCE [LARGE SCALE GENOMIC DNA]</scope>
    <source>
        <strain evidence="1 2">DSM 44580</strain>
    </source>
</reference>
<dbReference type="InterPro" id="IPR006764">
    <property type="entry name" value="SAM_dep_MeTrfase_SAV2177_type"/>
</dbReference>